<protein>
    <recommendedName>
        <fullName evidence="8">LuxR family transcriptional regulator</fullName>
    </recommendedName>
</protein>
<dbReference type="PROSITE" id="PS50043">
    <property type="entry name" value="HTH_LUXR_2"/>
    <property type="match status" value="1"/>
</dbReference>
<feature type="domain" description="Response regulatory" evidence="5">
    <location>
        <begin position="9"/>
        <end position="125"/>
    </location>
</feature>
<proteinExistence type="predicted"/>
<gene>
    <name evidence="6" type="ORF">SE17_17660</name>
</gene>
<dbReference type="PANTHER" id="PTHR43214:SF38">
    <property type="entry name" value="NITRATE_NITRITE RESPONSE REGULATOR PROTEIN NARL"/>
    <property type="match status" value="1"/>
</dbReference>
<dbReference type="InterPro" id="IPR039420">
    <property type="entry name" value="WalR-like"/>
</dbReference>
<reference evidence="6 7" key="1">
    <citation type="submission" date="2015-09" db="EMBL/GenBank/DDBJ databases">
        <title>Draft genome sequence of Kouleothrix aurantiaca JCM 19913.</title>
        <authorList>
            <person name="Hemp J."/>
        </authorList>
    </citation>
    <scope>NUCLEOTIDE SEQUENCE [LARGE SCALE GENOMIC DNA]</scope>
    <source>
        <strain evidence="6 7">COM-B</strain>
    </source>
</reference>
<dbReference type="CDD" id="cd17535">
    <property type="entry name" value="REC_NarL-like"/>
    <property type="match status" value="1"/>
</dbReference>
<dbReference type="Gene3D" id="3.40.50.2300">
    <property type="match status" value="1"/>
</dbReference>
<organism evidence="6 7">
    <name type="scientific">Kouleothrix aurantiaca</name>
    <dbReference type="NCBI Taxonomy" id="186479"/>
    <lineage>
        <taxon>Bacteria</taxon>
        <taxon>Bacillati</taxon>
        <taxon>Chloroflexota</taxon>
        <taxon>Chloroflexia</taxon>
        <taxon>Chloroflexales</taxon>
        <taxon>Roseiflexineae</taxon>
        <taxon>Roseiflexaceae</taxon>
        <taxon>Kouleothrix</taxon>
    </lineage>
</organism>
<feature type="modified residue" description="4-aspartylphosphate" evidence="3">
    <location>
        <position position="60"/>
    </location>
</feature>
<evidence type="ECO:0000256" key="1">
    <source>
        <dbReference type="ARBA" id="ARBA00022553"/>
    </source>
</evidence>
<dbReference type="GO" id="GO:0000160">
    <property type="term" value="P:phosphorelay signal transduction system"/>
    <property type="evidence" value="ECO:0007669"/>
    <property type="project" value="InterPro"/>
</dbReference>
<name>A0A0P9DFQ8_9CHLR</name>
<evidence type="ECO:0000259" key="4">
    <source>
        <dbReference type="PROSITE" id="PS50043"/>
    </source>
</evidence>
<dbReference type="Proteomes" id="UP000050509">
    <property type="component" value="Unassembled WGS sequence"/>
</dbReference>
<dbReference type="PANTHER" id="PTHR43214">
    <property type="entry name" value="TWO-COMPONENT RESPONSE REGULATOR"/>
    <property type="match status" value="1"/>
</dbReference>
<keyword evidence="1 3" id="KW-0597">Phosphoprotein</keyword>
<dbReference type="SMART" id="SM00421">
    <property type="entry name" value="HTH_LUXR"/>
    <property type="match status" value="1"/>
</dbReference>
<dbReference type="PROSITE" id="PS50110">
    <property type="entry name" value="RESPONSE_REGULATORY"/>
    <property type="match status" value="1"/>
</dbReference>
<keyword evidence="7" id="KW-1185">Reference proteome</keyword>
<dbReference type="InterPro" id="IPR001789">
    <property type="entry name" value="Sig_transdc_resp-reg_receiver"/>
</dbReference>
<dbReference type="InterPro" id="IPR011006">
    <property type="entry name" value="CheY-like_superfamily"/>
</dbReference>
<dbReference type="SUPFAM" id="SSF52172">
    <property type="entry name" value="CheY-like"/>
    <property type="match status" value="1"/>
</dbReference>
<dbReference type="PRINTS" id="PR00038">
    <property type="entry name" value="HTHLUXR"/>
</dbReference>
<evidence type="ECO:0000256" key="2">
    <source>
        <dbReference type="ARBA" id="ARBA00023125"/>
    </source>
</evidence>
<dbReference type="GO" id="GO:0006355">
    <property type="term" value="P:regulation of DNA-templated transcription"/>
    <property type="evidence" value="ECO:0007669"/>
    <property type="project" value="InterPro"/>
</dbReference>
<evidence type="ECO:0000313" key="7">
    <source>
        <dbReference type="Proteomes" id="UP000050509"/>
    </source>
</evidence>
<feature type="domain" description="HTH luxR-type" evidence="4">
    <location>
        <begin position="154"/>
        <end position="219"/>
    </location>
</feature>
<dbReference type="Pfam" id="PF00072">
    <property type="entry name" value="Response_reg"/>
    <property type="match status" value="1"/>
</dbReference>
<evidence type="ECO:0000259" key="5">
    <source>
        <dbReference type="PROSITE" id="PS50110"/>
    </source>
</evidence>
<dbReference type="SUPFAM" id="SSF46894">
    <property type="entry name" value="C-terminal effector domain of the bipartite response regulators"/>
    <property type="match status" value="1"/>
</dbReference>
<dbReference type="CDD" id="cd06170">
    <property type="entry name" value="LuxR_C_like"/>
    <property type="match status" value="1"/>
</dbReference>
<evidence type="ECO:0000313" key="6">
    <source>
        <dbReference type="EMBL" id="KPV52065.1"/>
    </source>
</evidence>
<dbReference type="InterPro" id="IPR058245">
    <property type="entry name" value="NreC/VraR/RcsB-like_REC"/>
</dbReference>
<dbReference type="EMBL" id="LJCR01000671">
    <property type="protein sequence ID" value="KPV52065.1"/>
    <property type="molecule type" value="Genomic_DNA"/>
</dbReference>
<dbReference type="Pfam" id="PF00196">
    <property type="entry name" value="GerE"/>
    <property type="match status" value="1"/>
</dbReference>
<dbReference type="InterPro" id="IPR016032">
    <property type="entry name" value="Sig_transdc_resp-reg_C-effctor"/>
</dbReference>
<accession>A0A0P9DFQ8</accession>
<dbReference type="AlphaFoldDB" id="A0A0P9DFQ8"/>
<keyword evidence="2" id="KW-0238">DNA-binding</keyword>
<sequence>MASCDDPVRVYLIDDHQLLRDGLRVLINAQQGLEVVGEAGGREEALAGVSRVKPDVVLLDVDLGNDDGLELLPYLIDRVPSMHVIMLTGVRDPEVHRRAVLMGAMGLVLKEKAAETVLRAIEKVCAGEVWLDRMLIASILNERARGQPASHSQESEKIARLTDREREVIALVGDGLRNRQICERLVISEATVRHHLTSIFSKLNVADRFELAVYAYRHHLAEVPK</sequence>
<evidence type="ECO:0000256" key="3">
    <source>
        <dbReference type="PROSITE-ProRule" id="PRU00169"/>
    </source>
</evidence>
<dbReference type="SMART" id="SM00448">
    <property type="entry name" value="REC"/>
    <property type="match status" value="1"/>
</dbReference>
<dbReference type="InterPro" id="IPR000792">
    <property type="entry name" value="Tscrpt_reg_LuxR_C"/>
</dbReference>
<evidence type="ECO:0008006" key="8">
    <source>
        <dbReference type="Google" id="ProtNLM"/>
    </source>
</evidence>
<dbReference type="GO" id="GO:0003677">
    <property type="term" value="F:DNA binding"/>
    <property type="evidence" value="ECO:0007669"/>
    <property type="project" value="UniProtKB-KW"/>
</dbReference>
<comment type="caution">
    <text evidence="6">The sequence shown here is derived from an EMBL/GenBank/DDBJ whole genome shotgun (WGS) entry which is preliminary data.</text>
</comment>